<feature type="compositionally biased region" description="Low complexity" evidence="1">
    <location>
        <begin position="518"/>
        <end position="532"/>
    </location>
</feature>
<dbReference type="EMBL" id="VIGI01000009">
    <property type="protein sequence ID" value="KAB8295744.1"/>
    <property type="molecule type" value="Genomic_DNA"/>
</dbReference>
<evidence type="ECO:0000313" key="2">
    <source>
        <dbReference type="EMBL" id="KAB8295744.1"/>
    </source>
</evidence>
<dbReference type="Proteomes" id="UP000326757">
    <property type="component" value="Unassembled WGS sequence"/>
</dbReference>
<feature type="compositionally biased region" description="Basic and acidic residues" evidence="1">
    <location>
        <begin position="173"/>
        <end position="183"/>
    </location>
</feature>
<feature type="region of interest" description="Disordered" evidence="1">
    <location>
        <begin position="388"/>
        <end position="532"/>
    </location>
</feature>
<protein>
    <submittedName>
        <fullName evidence="2">Uncharacterized protein</fullName>
    </submittedName>
</protein>
<sequence>MKPLYLLTLICGSLYVQSLLIPTFLATNHADLLKFVVGSHWFGQELDTCIFTSIKSVESGFEAFLRSPDHLPERQLSRSSTQISTEEVAHYHTIDTIPTVIVTTISVQTLSTVILVTPDSIIPSTSTITSIITTSFINLEPNQDDNSHSDENDHNIDSETYNFNKSATRTRNKGTEKTIKEDNATDDAGIDPETSSSRDKEKGKTTEEYNETEGEDTIKSNDTPEIENRHATALLDTPDNLDTGGSSTTKIQTSCKLKEVTSSDDEAFYTEALQLFEGPAPTTQGLTMHPQHSHFLPSLPTHLVLPHPANQITNLYWRSDRHIWHISFDSFGNELIAQALLSRPNYEVRTSLQNELFATDRAISPTGVMAHLAVDPLAILASMSPWGSAIEESGDSQPGEMGPNSESIDGCGHDGSDNEFDNGSVSSSGSSSGSSGGGSGSGSDGYCGDGSEDDSSDSSGSEKEEEEEEEEEEENEEDEEDEALIDDGDEALAEEEENPDEENRDEDQDYGDSDSDPDSNPNSDSDSNSNDD</sequence>
<proteinExistence type="predicted"/>
<name>A0A5N6K135_MONLA</name>
<feature type="compositionally biased region" description="Polar residues" evidence="1">
    <location>
        <begin position="243"/>
        <end position="252"/>
    </location>
</feature>
<feature type="compositionally biased region" description="Low complexity" evidence="1">
    <location>
        <begin position="421"/>
        <end position="433"/>
    </location>
</feature>
<feature type="compositionally biased region" description="Basic and acidic residues" evidence="1">
    <location>
        <begin position="196"/>
        <end position="207"/>
    </location>
</feature>
<dbReference type="AlphaFoldDB" id="A0A5N6K135"/>
<feature type="region of interest" description="Disordered" evidence="1">
    <location>
        <begin position="142"/>
        <end position="252"/>
    </location>
</feature>
<reference evidence="2 3" key="1">
    <citation type="submission" date="2019-06" db="EMBL/GenBank/DDBJ databases">
        <title>Genome Sequence of the Brown Rot Fungal Pathogen Monilinia laxa.</title>
        <authorList>
            <person name="De Miccolis Angelini R.M."/>
            <person name="Landi L."/>
            <person name="Abate D."/>
            <person name="Pollastro S."/>
            <person name="Romanazzi G."/>
            <person name="Faretra F."/>
        </authorList>
    </citation>
    <scope>NUCLEOTIDE SEQUENCE [LARGE SCALE GENOMIC DNA]</scope>
    <source>
        <strain evidence="2 3">Mlax316</strain>
    </source>
</reference>
<organism evidence="2 3">
    <name type="scientific">Monilinia laxa</name>
    <name type="common">Brown rot fungus</name>
    <name type="synonym">Sclerotinia laxa</name>
    <dbReference type="NCBI Taxonomy" id="61186"/>
    <lineage>
        <taxon>Eukaryota</taxon>
        <taxon>Fungi</taxon>
        <taxon>Dikarya</taxon>
        <taxon>Ascomycota</taxon>
        <taxon>Pezizomycotina</taxon>
        <taxon>Leotiomycetes</taxon>
        <taxon>Helotiales</taxon>
        <taxon>Sclerotiniaceae</taxon>
        <taxon>Monilinia</taxon>
    </lineage>
</organism>
<feature type="compositionally biased region" description="Basic and acidic residues" evidence="1">
    <location>
        <begin position="145"/>
        <end position="157"/>
    </location>
</feature>
<gene>
    <name evidence="2" type="ORF">EYC80_008569</name>
</gene>
<keyword evidence="3" id="KW-1185">Reference proteome</keyword>
<feature type="compositionally biased region" description="Acidic residues" evidence="1">
    <location>
        <begin position="463"/>
        <end position="517"/>
    </location>
</feature>
<comment type="caution">
    <text evidence="2">The sequence shown here is derived from an EMBL/GenBank/DDBJ whole genome shotgun (WGS) entry which is preliminary data.</text>
</comment>
<evidence type="ECO:0000313" key="3">
    <source>
        <dbReference type="Proteomes" id="UP000326757"/>
    </source>
</evidence>
<feature type="compositionally biased region" description="Polar residues" evidence="1">
    <location>
        <begin position="159"/>
        <end position="169"/>
    </location>
</feature>
<accession>A0A5N6K135</accession>
<evidence type="ECO:0000256" key="1">
    <source>
        <dbReference type="SAM" id="MobiDB-lite"/>
    </source>
</evidence>
<dbReference type="OrthoDB" id="3562260at2759"/>
<feature type="compositionally biased region" description="Gly residues" evidence="1">
    <location>
        <begin position="434"/>
        <end position="448"/>
    </location>
</feature>